<accession>A0ABD2VXW1</accession>
<dbReference type="AlphaFoldDB" id="A0ABD2VXW1"/>
<feature type="region of interest" description="Disordered" evidence="1">
    <location>
        <begin position="33"/>
        <end position="183"/>
    </location>
</feature>
<dbReference type="Proteomes" id="UP001627154">
    <property type="component" value="Unassembled WGS sequence"/>
</dbReference>
<evidence type="ECO:0000313" key="2">
    <source>
        <dbReference type="EMBL" id="KAL3385550.1"/>
    </source>
</evidence>
<name>A0ABD2VXW1_9HYME</name>
<feature type="compositionally biased region" description="Basic and acidic residues" evidence="1">
    <location>
        <begin position="33"/>
        <end position="53"/>
    </location>
</feature>
<organism evidence="2 3">
    <name type="scientific">Trichogramma kaykai</name>
    <dbReference type="NCBI Taxonomy" id="54128"/>
    <lineage>
        <taxon>Eukaryota</taxon>
        <taxon>Metazoa</taxon>
        <taxon>Ecdysozoa</taxon>
        <taxon>Arthropoda</taxon>
        <taxon>Hexapoda</taxon>
        <taxon>Insecta</taxon>
        <taxon>Pterygota</taxon>
        <taxon>Neoptera</taxon>
        <taxon>Endopterygota</taxon>
        <taxon>Hymenoptera</taxon>
        <taxon>Apocrita</taxon>
        <taxon>Proctotrupomorpha</taxon>
        <taxon>Chalcidoidea</taxon>
        <taxon>Trichogrammatidae</taxon>
        <taxon>Trichogramma</taxon>
    </lineage>
</organism>
<feature type="compositionally biased region" description="Basic and acidic residues" evidence="1">
    <location>
        <begin position="113"/>
        <end position="126"/>
    </location>
</feature>
<sequence>MACTLRRPVDDYGYDDDSLEVCNEKPKVIPADRRAITDKESETWTNSEPEKLTNDTTTLDSIKANVVEDQTPPPKVESSTPDEHLSGRNHETRKSKSKRVKNYLRRCKGALTKGDDSHSCERKKSDQQQQQQQSGSSAWYVDDKKDSAEAPPETDPSLVKEASSGSTSESPEPQPRADLGDEIKAEDIFELCKLRSESKSSLLDDDEKVEDYSSSNNLADNVEINRNVEKADETTSKPLLLLGNESNEEVLAVVAKAESEAAEAEAGGELNKCDSSDTLIAEQEEEKSEDNSGPATPTIIPPTTVVSLKFSITLLWWWVNAT</sequence>
<evidence type="ECO:0000313" key="3">
    <source>
        <dbReference type="Proteomes" id="UP001627154"/>
    </source>
</evidence>
<proteinExistence type="predicted"/>
<evidence type="ECO:0000256" key="1">
    <source>
        <dbReference type="SAM" id="MobiDB-lite"/>
    </source>
</evidence>
<feature type="region of interest" description="Disordered" evidence="1">
    <location>
        <begin position="262"/>
        <end position="301"/>
    </location>
</feature>
<keyword evidence="3" id="KW-1185">Reference proteome</keyword>
<feature type="compositionally biased region" description="Basic residues" evidence="1">
    <location>
        <begin position="95"/>
        <end position="108"/>
    </location>
</feature>
<gene>
    <name evidence="2" type="ORF">TKK_018628</name>
</gene>
<protein>
    <submittedName>
        <fullName evidence="2">Uncharacterized protein</fullName>
    </submittedName>
</protein>
<feature type="compositionally biased region" description="Basic and acidic residues" evidence="1">
    <location>
        <begin position="81"/>
        <end position="94"/>
    </location>
</feature>
<reference evidence="2 3" key="1">
    <citation type="journal article" date="2024" name="bioRxiv">
        <title>A reference genome for Trichogramma kaykai: A tiny desert-dwelling parasitoid wasp with competing sex-ratio distorters.</title>
        <authorList>
            <person name="Culotta J."/>
            <person name="Lindsey A.R."/>
        </authorList>
    </citation>
    <scope>NUCLEOTIDE SEQUENCE [LARGE SCALE GENOMIC DNA]</scope>
    <source>
        <strain evidence="2 3">KSX58</strain>
    </source>
</reference>
<comment type="caution">
    <text evidence="2">The sequence shown here is derived from an EMBL/GenBank/DDBJ whole genome shotgun (WGS) entry which is preliminary data.</text>
</comment>
<dbReference type="EMBL" id="JBJJXI010000153">
    <property type="protein sequence ID" value="KAL3385550.1"/>
    <property type="molecule type" value="Genomic_DNA"/>
</dbReference>